<reference evidence="1" key="1">
    <citation type="submission" date="2018-10" db="EMBL/GenBank/DDBJ databases">
        <title>Effector identification in a new, highly contiguous assembly of the strawberry crown rot pathogen Phytophthora cactorum.</title>
        <authorList>
            <person name="Armitage A.D."/>
            <person name="Nellist C.F."/>
            <person name="Bates H."/>
            <person name="Vickerstaff R.J."/>
            <person name="Harrison R.J."/>
        </authorList>
    </citation>
    <scope>NUCLEOTIDE SEQUENCE</scope>
    <source>
        <strain evidence="1">4032</strain>
    </source>
</reference>
<comment type="caution">
    <text evidence="1">The sequence shown here is derived from an EMBL/GenBank/DDBJ whole genome shotgun (WGS) entry which is preliminary data.</text>
</comment>
<gene>
    <name evidence="1" type="ORF">PC115_g24362</name>
</gene>
<dbReference type="VEuPathDB" id="FungiDB:PC110_g22795"/>
<evidence type="ECO:0000313" key="2">
    <source>
        <dbReference type="Proteomes" id="UP000774804"/>
    </source>
</evidence>
<organism evidence="1 2">
    <name type="scientific">Phytophthora cactorum</name>
    <dbReference type="NCBI Taxonomy" id="29920"/>
    <lineage>
        <taxon>Eukaryota</taxon>
        <taxon>Sar</taxon>
        <taxon>Stramenopiles</taxon>
        <taxon>Oomycota</taxon>
        <taxon>Peronosporomycetes</taxon>
        <taxon>Peronosporales</taxon>
        <taxon>Peronosporaceae</taxon>
        <taxon>Phytophthora</taxon>
    </lineage>
</organism>
<dbReference type="VEuPathDB" id="FungiDB:PC110_g22796"/>
<dbReference type="EMBL" id="RCMI01003122">
    <property type="protein sequence ID" value="KAG2873457.1"/>
    <property type="molecule type" value="Genomic_DNA"/>
</dbReference>
<dbReference type="Proteomes" id="UP000774804">
    <property type="component" value="Unassembled WGS sequence"/>
</dbReference>
<name>A0A8T1AAR1_9STRA</name>
<evidence type="ECO:0008006" key="3">
    <source>
        <dbReference type="Google" id="ProtNLM"/>
    </source>
</evidence>
<evidence type="ECO:0000313" key="1">
    <source>
        <dbReference type="EMBL" id="KAG2873457.1"/>
    </source>
</evidence>
<proteinExistence type="predicted"/>
<protein>
    <recommendedName>
        <fullName evidence="3">MULE transposase domain-containing protein</fullName>
    </recommendedName>
</protein>
<accession>A0A8T1AAR1</accession>
<sequence>MQSISEHTCEEVLPANVVDVRFEMRERLQCEALRMPSVLPTQVWDCVYAELRQDYGEALNATPERQEANTVKNTRGATGQGMLRVIDTTEARFLSDEDQRTIVQFNVGLLSKSGKLRRMIGFGHLDLILLLRQPSISLFVDETFLVLWVLTQGMDYDTYLDALNMVMIASDRLLAPASVTCAFDLALINAALNHFPKVHIAGCLFHWEQDLRRRMLDFGITKDRISDAMTPSKLDILTVIPESEISDKAPI</sequence>
<dbReference type="AlphaFoldDB" id="A0A8T1AAR1"/>